<organism evidence="1 2">
    <name type="scientific">Vararia minispora EC-137</name>
    <dbReference type="NCBI Taxonomy" id="1314806"/>
    <lineage>
        <taxon>Eukaryota</taxon>
        <taxon>Fungi</taxon>
        <taxon>Dikarya</taxon>
        <taxon>Basidiomycota</taxon>
        <taxon>Agaricomycotina</taxon>
        <taxon>Agaricomycetes</taxon>
        <taxon>Russulales</taxon>
        <taxon>Lachnocladiaceae</taxon>
        <taxon>Vararia</taxon>
    </lineage>
</organism>
<feature type="non-terminal residue" evidence="1">
    <location>
        <position position="1"/>
    </location>
</feature>
<evidence type="ECO:0000313" key="2">
    <source>
        <dbReference type="Proteomes" id="UP000814128"/>
    </source>
</evidence>
<gene>
    <name evidence="1" type="ORF">K488DRAFT_7924</name>
</gene>
<reference evidence="1" key="2">
    <citation type="journal article" date="2022" name="New Phytol.">
        <title>Evolutionary transition to the ectomycorrhizal habit in the genomes of a hyperdiverse lineage of mushroom-forming fungi.</title>
        <authorList>
            <person name="Looney B."/>
            <person name="Miyauchi S."/>
            <person name="Morin E."/>
            <person name="Drula E."/>
            <person name="Courty P.E."/>
            <person name="Kohler A."/>
            <person name="Kuo A."/>
            <person name="LaButti K."/>
            <person name="Pangilinan J."/>
            <person name="Lipzen A."/>
            <person name="Riley R."/>
            <person name="Andreopoulos W."/>
            <person name="He G."/>
            <person name="Johnson J."/>
            <person name="Nolan M."/>
            <person name="Tritt A."/>
            <person name="Barry K.W."/>
            <person name="Grigoriev I.V."/>
            <person name="Nagy L.G."/>
            <person name="Hibbett D."/>
            <person name="Henrissat B."/>
            <person name="Matheny P.B."/>
            <person name="Labbe J."/>
            <person name="Martin F.M."/>
        </authorList>
    </citation>
    <scope>NUCLEOTIDE SEQUENCE</scope>
    <source>
        <strain evidence="1">EC-137</strain>
    </source>
</reference>
<keyword evidence="2" id="KW-1185">Reference proteome</keyword>
<dbReference type="EMBL" id="MU273617">
    <property type="protein sequence ID" value="KAI0030523.1"/>
    <property type="molecule type" value="Genomic_DNA"/>
</dbReference>
<reference evidence="1" key="1">
    <citation type="submission" date="2021-02" db="EMBL/GenBank/DDBJ databases">
        <authorList>
            <consortium name="DOE Joint Genome Institute"/>
            <person name="Ahrendt S."/>
            <person name="Looney B.P."/>
            <person name="Miyauchi S."/>
            <person name="Morin E."/>
            <person name="Drula E."/>
            <person name="Courty P.E."/>
            <person name="Chicoki N."/>
            <person name="Fauchery L."/>
            <person name="Kohler A."/>
            <person name="Kuo A."/>
            <person name="Labutti K."/>
            <person name="Pangilinan J."/>
            <person name="Lipzen A."/>
            <person name="Riley R."/>
            <person name="Andreopoulos W."/>
            <person name="He G."/>
            <person name="Johnson J."/>
            <person name="Barry K.W."/>
            <person name="Grigoriev I.V."/>
            <person name="Nagy L."/>
            <person name="Hibbett D."/>
            <person name="Henrissat B."/>
            <person name="Matheny P.B."/>
            <person name="Labbe J."/>
            <person name="Martin F."/>
        </authorList>
    </citation>
    <scope>NUCLEOTIDE SEQUENCE</scope>
    <source>
        <strain evidence="1">EC-137</strain>
    </source>
</reference>
<evidence type="ECO:0000313" key="1">
    <source>
        <dbReference type="EMBL" id="KAI0030523.1"/>
    </source>
</evidence>
<protein>
    <submittedName>
        <fullName evidence="1">Guanine-1-methyltransferase-domain-containing protein</fullName>
    </submittedName>
</protein>
<name>A0ACB8QFB0_9AGAM</name>
<feature type="non-terminal residue" evidence="1">
    <location>
        <position position="289"/>
    </location>
</feature>
<proteinExistence type="predicted"/>
<comment type="caution">
    <text evidence="1">The sequence shown here is derived from an EMBL/GenBank/DDBJ whole genome shotgun (WGS) entry which is preliminary data.</text>
</comment>
<dbReference type="Proteomes" id="UP000814128">
    <property type="component" value="Unassembled WGS sequence"/>
</dbReference>
<sequence length="289" mass="33089">SLSKKAQKKARKAAYIQEKKLERRMKEKEARKEKKRKRAERIELGEEVSEDERAHKRVKGAGGPRMPFNARVVVDLGFDDKMTEKEISSLVSQLAYTYSANRRSSAPFTQLLFTSLNGRTFERLEKMNDAGYKRWGSTEWWHEEYDRLWLDEAVTAAGPEESEEARSAKADTSRARAPQSTVVYLTADSADVLEELKDGETYIIGGICDHNRYKNLCLNKATASGIRAVQLPIGRYMSNLPTRKVLTVNQVFEILVRWTETRDWGVAFYSVIPKRKFQGGEKQRIEGGE</sequence>
<accession>A0ACB8QFB0</accession>